<evidence type="ECO:0000259" key="2">
    <source>
        <dbReference type="Pfam" id="PF16465"/>
    </source>
</evidence>
<evidence type="ECO:0000256" key="1">
    <source>
        <dbReference type="SAM" id="SignalP"/>
    </source>
</evidence>
<dbReference type="EMBL" id="DWXX01000152">
    <property type="protein sequence ID" value="HJB59642.1"/>
    <property type="molecule type" value="Genomic_DNA"/>
</dbReference>
<feature type="signal peptide" evidence="1">
    <location>
        <begin position="1"/>
        <end position="28"/>
    </location>
</feature>
<comment type="caution">
    <text evidence="3">The sequence shown here is derived from an EMBL/GenBank/DDBJ whole genome shotgun (WGS) entry which is preliminary data.</text>
</comment>
<dbReference type="Proteomes" id="UP000824211">
    <property type="component" value="Unassembled WGS sequence"/>
</dbReference>
<proteinExistence type="predicted"/>
<keyword evidence="1" id="KW-0732">Signal</keyword>
<dbReference type="AlphaFoldDB" id="A0A9D2MF96"/>
<accession>A0A9D2MF96</accession>
<sequence length="527" mass="54731">MKERYNQRWAALLALGLAAGLLAGCAPALPPADSAASSEAASSEAASSGAASSEAASGGAAQTDAANPLDDGVLRYLYDLNSNGGGSLLRGAELIYRADPSESITLLNSPGADDPVGWQLGYNGPDGGRRTAVCDAGGALLWDGAGDWRADIAEGLLALTPGGYGVDYGPGGPAGCRLVDLADGSEIPLPADATGCIPVGDGRAVLTVNTDPGAGSLEGSAAVLYDLAAGAELARIEGAYAYRAYDDDGLSRCVAIQRYEDATDNWFTDLYIPDTGEVVPRFITFCGPDTICYAEGEGEYVVRTLADPEPLAVYGGRCAWWRPDLALVADEDGALTMVSDGRSELLFQYGTDTTNGEEAAILLADGRLVLRAPDGARTEVATGLESIRDEEGAWVSVLGVRDGVALLSVIDAANPEGVCRLYDASGLLYDTAGTGYQRLNELTAGPDGPVYAAPRFTPGRSGLLYDIVDAHGHVILSGLADVSAYGLPDGVFSARRGYERGYMDLAGEWLYRESVFTALGDDEGYGW</sequence>
<dbReference type="InterPro" id="IPR032491">
    <property type="entry name" value="DUF5046"/>
</dbReference>
<reference evidence="3" key="2">
    <citation type="submission" date="2021-04" db="EMBL/GenBank/DDBJ databases">
        <authorList>
            <person name="Gilroy R."/>
        </authorList>
    </citation>
    <scope>NUCLEOTIDE SEQUENCE</scope>
    <source>
        <strain evidence="3">ChiHjej9B8-13557</strain>
    </source>
</reference>
<reference evidence="3" key="1">
    <citation type="journal article" date="2021" name="PeerJ">
        <title>Extensive microbial diversity within the chicken gut microbiome revealed by metagenomics and culture.</title>
        <authorList>
            <person name="Gilroy R."/>
            <person name="Ravi A."/>
            <person name="Getino M."/>
            <person name="Pursley I."/>
            <person name="Horton D.L."/>
            <person name="Alikhan N.F."/>
            <person name="Baker D."/>
            <person name="Gharbi K."/>
            <person name="Hall N."/>
            <person name="Watson M."/>
            <person name="Adriaenssens E.M."/>
            <person name="Foster-Nyarko E."/>
            <person name="Jarju S."/>
            <person name="Secka A."/>
            <person name="Antonio M."/>
            <person name="Oren A."/>
            <person name="Chaudhuri R.R."/>
            <person name="La Ragione R."/>
            <person name="Hildebrand F."/>
            <person name="Pallen M.J."/>
        </authorList>
    </citation>
    <scope>NUCLEOTIDE SEQUENCE</scope>
    <source>
        <strain evidence="3">ChiHjej9B8-13557</strain>
    </source>
</reference>
<organism evidence="3 4">
    <name type="scientific">Candidatus Faecalibacterium faecipullorum</name>
    <dbReference type="NCBI Taxonomy" id="2838578"/>
    <lineage>
        <taxon>Bacteria</taxon>
        <taxon>Bacillati</taxon>
        <taxon>Bacillota</taxon>
        <taxon>Clostridia</taxon>
        <taxon>Eubacteriales</taxon>
        <taxon>Oscillospiraceae</taxon>
        <taxon>Faecalibacterium</taxon>
    </lineage>
</organism>
<evidence type="ECO:0000313" key="3">
    <source>
        <dbReference type="EMBL" id="HJB59642.1"/>
    </source>
</evidence>
<name>A0A9D2MF96_9FIRM</name>
<dbReference type="Pfam" id="PF16465">
    <property type="entry name" value="DUF5046"/>
    <property type="match status" value="1"/>
</dbReference>
<dbReference type="PROSITE" id="PS51257">
    <property type="entry name" value="PROKAR_LIPOPROTEIN"/>
    <property type="match status" value="1"/>
</dbReference>
<gene>
    <name evidence="3" type="ORF">H9771_08345</name>
</gene>
<protein>
    <submittedName>
        <fullName evidence="3">DUF5046 domain-containing protein</fullName>
    </submittedName>
</protein>
<feature type="chain" id="PRO_5039636002" evidence="1">
    <location>
        <begin position="29"/>
        <end position="527"/>
    </location>
</feature>
<evidence type="ECO:0000313" key="4">
    <source>
        <dbReference type="Proteomes" id="UP000824211"/>
    </source>
</evidence>
<feature type="domain" description="DUF5046" evidence="2">
    <location>
        <begin position="340"/>
        <end position="522"/>
    </location>
</feature>